<evidence type="ECO:0000256" key="1">
    <source>
        <dbReference type="ARBA" id="ARBA00023015"/>
    </source>
</evidence>
<keyword evidence="2" id="KW-0238">DNA-binding</keyword>
<dbReference type="Proteomes" id="UP001501510">
    <property type="component" value="Unassembled WGS sequence"/>
</dbReference>
<accession>A0ABP3UU77</accession>
<evidence type="ECO:0000313" key="5">
    <source>
        <dbReference type="EMBL" id="GAA0742655.1"/>
    </source>
</evidence>
<dbReference type="RefSeq" id="WP_343762028.1">
    <property type="nucleotide sequence ID" value="NZ_BAAACG010000010.1"/>
</dbReference>
<dbReference type="PROSITE" id="PS50949">
    <property type="entry name" value="HTH_GNTR"/>
    <property type="match status" value="1"/>
</dbReference>
<gene>
    <name evidence="5" type="ORF">GCM10008906_25440</name>
</gene>
<dbReference type="SMART" id="SM00345">
    <property type="entry name" value="HTH_GNTR"/>
    <property type="match status" value="1"/>
</dbReference>
<dbReference type="SMART" id="SM00895">
    <property type="entry name" value="FCD"/>
    <property type="match status" value="1"/>
</dbReference>
<keyword evidence="6" id="KW-1185">Reference proteome</keyword>
<sequence length="231" mass="26918">MEKDKFQKKNVDLLVDEASKKIEEMIVTAQLKPGVIVSEKEISDYLGIGRTPVREALKRLELTHMFKFLPRKGILIRVVTVDELLLQMEPRKVLEELVVKRAAKYAFPNEREQFRNLASEYRKITDEWLPAIEALRVDDEFNRLLCKASKNPFIGQILLPQHALARRQYYLNYFIDKELTAKVNYSHAKLMDAVADGDVEQALSELDELFINLKQFNSISLSTWIQLDEDY</sequence>
<dbReference type="InterPro" id="IPR036388">
    <property type="entry name" value="WH-like_DNA-bd_sf"/>
</dbReference>
<protein>
    <submittedName>
        <fullName evidence="5">GntR family transcriptional regulator</fullName>
    </submittedName>
</protein>
<evidence type="ECO:0000259" key="4">
    <source>
        <dbReference type="PROSITE" id="PS50949"/>
    </source>
</evidence>
<dbReference type="InterPro" id="IPR008920">
    <property type="entry name" value="TF_FadR/GntR_C"/>
</dbReference>
<name>A0ABP3UU77_9CLOT</name>
<dbReference type="Pfam" id="PF07729">
    <property type="entry name" value="FCD"/>
    <property type="match status" value="1"/>
</dbReference>
<dbReference type="InterPro" id="IPR011711">
    <property type="entry name" value="GntR_C"/>
</dbReference>
<feature type="domain" description="HTH gntR-type" evidence="4">
    <location>
        <begin position="12"/>
        <end position="79"/>
    </location>
</feature>
<dbReference type="PANTHER" id="PTHR43537">
    <property type="entry name" value="TRANSCRIPTIONAL REGULATOR, GNTR FAMILY"/>
    <property type="match status" value="1"/>
</dbReference>
<evidence type="ECO:0000256" key="2">
    <source>
        <dbReference type="ARBA" id="ARBA00023125"/>
    </source>
</evidence>
<dbReference type="InterPro" id="IPR000524">
    <property type="entry name" value="Tscrpt_reg_HTH_GntR"/>
</dbReference>
<proteinExistence type="predicted"/>
<dbReference type="Gene3D" id="1.10.10.10">
    <property type="entry name" value="Winged helix-like DNA-binding domain superfamily/Winged helix DNA-binding domain"/>
    <property type="match status" value="1"/>
</dbReference>
<keyword evidence="3" id="KW-0804">Transcription</keyword>
<keyword evidence="1" id="KW-0805">Transcription regulation</keyword>
<reference evidence="6" key="1">
    <citation type="journal article" date="2019" name="Int. J. Syst. Evol. Microbiol.">
        <title>The Global Catalogue of Microorganisms (GCM) 10K type strain sequencing project: providing services to taxonomists for standard genome sequencing and annotation.</title>
        <authorList>
            <consortium name="The Broad Institute Genomics Platform"/>
            <consortium name="The Broad Institute Genome Sequencing Center for Infectious Disease"/>
            <person name="Wu L."/>
            <person name="Ma J."/>
        </authorList>
    </citation>
    <scope>NUCLEOTIDE SEQUENCE [LARGE SCALE GENOMIC DNA]</scope>
    <source>
        <strain evidence="6">JCM 1407</strain>
    </source>
</reference>
<dbReference type="Gene3D" id="1.20.120.530">
    <property type="entry name" value="GntR ligand-binding domain-like"/>
    <property type="match status" value="1"/>
</dbReference>
<comment type="caution">
    <text evidence="5">The sequence shown here is derived from an EMBL/GenBank/DDBJ whole genome shotgun (WGS) entry which is preliminary data.</text>
</comment>
<evidence type="ECO:0000313" key="6">
    <source>
        <dbReference type="Proteomes" id="UP001501510"/>
    </source>
</evidence>
<dbReference type="InterPro" id="IPR036390">
    <property type="entry name" value="WH_DNA-bd_sf"/>
</dbReference>
<dbReference type="EMBL" id="BAAACG010000010">
    <property type="protein sequence ID" value="GAA0742655.1"/>
    <property type="molecule type" value="Genomic_DNA"/>
</dbReference>
<dbReference type="SUPFAM" id="SSF48008">
    <property type="entry name" value="GntR ligand-binding domain-like"/>
    <property type="match status" value="1"/>
</dbReference>
<dbReference type="SUPFAM" id="SSF46785">
    <property type="entry name" value="Winged helix' DNA-binding domain"/>
    <property type="match status" value="1"/>
</dbReference>
<evidence type="ECO:0000256" key="3">
    <source>
        <dbReference type="ARBA" id="ARBA00023163"/>
    </source>
</evidence>
<dbReference type="Pfam" id="PF00392">
    <property type="entry name" value="GntR"/>
    <property type="match status" value="1"/>
</dbReference>
<organism evidence="5 6">
    <name type="scientific">Clostridium oceanicum</name>
    <dbReference type="NCBI Taxonomy" id="1543"/>
    <lineage>
        <taxon>Bacteria</taxon>
        <taxon>Bacillati</taxon>
        <taxon>Bacillota</taxon>
        <taxon>Clostridia</taxon>
        <taxon>Eubacteriales</taxon>
        <taxon>Clostridiaceae</taxon>
        <taxon>Clostridium</taxon>
    </lineage>
</organism>
<dbReference type="PANTHER" id="PTHR43537:SF5">
    <property type="entry name" value="UXU OPERON TRANSCRIPTIONAL REGULATOR"/>
    <property type="match status" value="1"/>
</dbReference>